<feature type="transmembrane region" description="Helical" evidence="2">
    <location>
        <begin position="280"/>
        <end position="302"/>
    </location>
</feature>
<dbReference type="InterPro" id="IPR007349">
    <property type="entry name" value="DUF418"/>
</dbReference>
<feature type="domain" description="DUF418" evidence="3">
    <location>
        <begin position="225"/>
        <end position="390"/>
    </location>
</feature>
<organism evidence="4 5">
    <name type="scientific">Streptomyces halobius</name>
    <dbReference type="NCBI Taxonomy" id="2879846"/>
    <lineage>
        <taxon>Bacteria</taxon>
        <taxon>Bacillati</taxon>
        <taxon>Actinomycetota</taxon>
        <taxon>Actinomycetes</taxon>
        <taxon>Kitasatosporales</taxon>
        <taxon>Streptomycetaceae</taxon>
        <taxon>Streptomyces</taxon>
    </lineage>
</organism>
<feature type="transmembrane region" description="Helical" evidence="2">
    <location>
        <begin position="244"/>
        <end position="268"/>
    </location>
</feature>
<dbReference type="Pfam" id="PF04235">
    <property type="entry name" value="DUF418"/>
    <property type="match status" value="1"/>
</dbReference>
<evidence type="ECO:0000259" key="3">
    <source>
        <dbReference type="Pfam" id="PF04235"/>
    </source>
</evidence>
<name>A0ABY4MHS3_9ACTN</name>
<dbReference type="Proteomes" id="UP000830115">
    <property type="component" value="Chromosome"/>
</dbReference>
<sequence length="414" mass="43161">MSDGASCPSEPGAPRHRALAPDLARGLMLLIVALVHAHMFVSGSAVVIRGYPPTAGSPPDALTAGLLTVLADSRSFPMFALLFGYGMGRILARERERGRDGPGARVVLRRRARWLLLFGFVHALLLFAGDVLGAYGLLGLIAVGLTGARDRTLFTVAGAGVVMGSVLYGGMMSANVSGQPGDTAAALFLAADPASDAAYRVGTWVFTTPLFALVSLGPFLIGARAARRRILEEPGRHRDLLRRVAVTGTAISVAGALPLAMITSGTWATAPSDMTLGLSVLHILTGYAGGCGLAAAVALLALRLEGHRSGTVTAVAACGQRSMSCYVWQSVVWLVLFAPYTFGLGDRVGVLGSALIALGTWCGGVLIAELLRRRDRRGPAEALLRKATRRAGKSSGALREGRAGTAGASLRRRR</sequence>
<evidence type="ECO:0000313" key="5">
    <source>
        <dbReference type="Proteomes" id="UP000830115"/>
    </source>
</evidence>
<dbReference type="PANTHER" id="PTHR30590:SF2">
    <property type="entry name" value="INNER MEMBRANE PROTEIN"/>
    <property type="match status" value="1"/>
</dbReference>
<accession>A0ABY4MHS3</accession>
<feature type="transmembrane region" description="Helical" evidence="2">
    <location>
        <begin position="113"/>
        <end position="143"/>
    </location>
</feature>
<feature type="region of interest" description="Disordered" evidence="1">
    <location>
        <begin position="386"/>
        <end position="414"/>
    </location>
</feature>
<dbReference type="RefSeq" id="WP_248868281.1">
    <property type="nucleotide sequence ID" value="NZ_CP086322.1"/>
</dbReference>
<keyword evidence="5" id="KW-1185">Reference proteome</keyword>
<keyword evidence="2" id="KW-1133">Transmembrane helix</keyword>
<evidence type="ECO:0000256" key="1">
    <source>
        <dbReference type="SAM" id="MobiDB-lite"/>
    </source>
</evidence>
<protein>
    <submittedName>
        <fullName evidence="4">DUF418 domain-containing protein</fullName>
    </submittedName>
</protein>
<dbReference type="InterPro" id="IPR052529">
    <property type="entry name" value="Bact_Transport_Assoc"/>
</dbReference>
<feature type="transmembrane region" description="Helical" evidence="2">
    <location>
        <begin position="27"/>
        <end position="48"/>
    </location>
</feature>
<evidence type="ECO:0000313" key="4">
    <source>
        <dbReference type="EMBL" id="UQA97355.1"/>
    </source>
</evidence>
<keyword evidence="2" id="KW-0472">Membrane</keyword>
<proteinExistence type="predicted"/>
<keyword evidence="2" id="KW-0812">Transmembrane</keyword>
<gene>
    <name evidence="4" type="ORF">K9S39_40760</name>
</gene>
<evidence type="ECO:0000256" key="2">
    <source>
        <dbReference type="SAM" id="Phobius"/>
    </source>
</evidence>
<feature type="transmembrane region" description="Helical" evidence="2">
    <location>
        <begin position="323"/>
        <end position="342"/>
    </location>
</feature>
<feature type="transmembrane region" description="Helical" evidence="2">
    <location>
        <begin position="201"/>
        <end position="223"/>
    </location>
</feature>
<feature type="transmembrane region" description="Helical" evidence="2">
    <location>
        <begin position="348"/>
        <end position="368"/>
    </location>
</feature>
<dbReference type="EMBL" id="CP086322">
    <property type="protein sequence ID" value="UQA97355.1"/>
    <property type="molecule type" value="Genomic_DNA"/>
</dbReference>
<dbReference type="PANTHER" id="PTHR30590">
    <property type="entry name" value="INNER MEMBRANE PROTEIN"/>
    <property type="match status" value="1"/>
</dbReference>
<reference evidence="4" key="1">
    <citation type="submission" date="2021-10" db="EMBL/GenBank/DDBJ databases">
        <title>Streptomyces nigrumlapis sp.nov.,an antimicrobial producing actinobacterium isolated from Black Gobi rocks.</title>
        <authorList>
            <person name="Wen Y."/>
            <person name="Zhang W."/>
            <person name="Liu X.G."/>
        </authorList>
    </citation>
    <scope>NUCLEOTIDE SEQUENCE</scope>
    <source>
        <strain evidence="4">ST13-2-2</strain>
    </source>
</reference>